<sequence>MADDVFPSALVFSIILLIIAAVLSSIGIRRYMRRRRNRQREVRYEHPPPSQQQQQPSGLGIPSLKMPTLPRVENKLKIVAAVVTVIVVIIILAESVVIVQAGHRGVVLYLGAVEPRVLSEGIHFITPFAEQVIQMEVRTLKFQADASAASNDLQEVQTVIALNYHIDPNGVNTIFQQLGADYADRIISPTIQESVKASVAKFNAEELITKRETAKGVIADTIRKTLSQRDISVETVFITDFKFSEAFANQIEAKVVAYQKYLTEQNNLKAVQVVANQTVVQAEAQARANVAKANGESQAIKIINEQLKQSPDYLKWQSINKWNGQMPLALGTNAFPFFELPVQPQNQTRQQ</sequence>
<dbReference type="AlphaFoldDB" id="A0A075MPC1"/>
<dbReference type="GO" id="GO:0006508">
    <property type="term" value="P:proteolysis"/>
    <property type="evidence" value="ECO:0007669"/>
    <property type="project" value="UniProtKB-KW"/>
</dbReference>
<keyword evidence="4" id="KW-0645">Protease</keyword>
<keyword evidence="4" id="KW-0378">Hydrolase</keyword>
<evidence type="ECO:0000313" key="5">
    <source>
        <dbReference type="Proteomes" id="UP000028194"/>
    </source>
</evidence>
<dbReference type="SMART" id="SM00244">
    <property type="entry name" value="PHB"/>
    <property type="match status" value="1"/>
</dbReference>
<dbReference type="OrthoDB" id="10752at2157"/>
<dbReference type="CDD" id="cd03401">
    <property type="entry name" value="SPFH_prohibitin"/>
    <property type="match status" value="1"/>
</dbReference>
<protein>
    <submittedName>
        <fullName evidence="4">Membrane protease subunit, stomatin/prohibitin</fullName>
    </submittedName>
</protein>
<dbReference type="InterPro" id="IPR036013">
    <property type="entry name" value="Band_7/SPFH_dom_sf"/>
</dbReference>
<proteinExistence type="predicted"/>
<dbReference type="STRING" id="1459636.NTE_00561"/>
<dbReference type="Pfam" id="PF01145">
    <property type="entry name" value="Band_7"/>
    <property type="match status" value="1"/>
</dbReference>
<dbReference type="Gene3D" id="3.30.479.30">
    <property type="entry name" value="Band 7 domain"/>
    <property type="match status" value="1"/>
</dbReference>
<dbReference type="RefSeq" id="WP_148699571.1">
    <property type="nucleotide sequence ID" value="NZ_CP007174.1"/>
</dbReference>
<gene>
    <name evidence="4" type="ORF">NTE_00561</name>
</gene>
<keyword evidence="5" id="KW-1185">Reference proteome</keyword>
<dbReference type="HOGENOM" id="CLU_047969_1_2_2"/>
<reference evidence="4 5" key="1">
    <citation type="journal article" date="2014" name="PLoS ONE">
        <title>Genome Sequence of Candidatus Nitrososphaera evergladensis from Group I.1b Enriched from Everglades Soil Reveals Novel Genomic Features of the Ammonia-Oxidizing Archaea.</title>
        <authorList>
            <person name="Zhalnina K.V."/>
            <person name="Dias R."/>
            <person name="Leonard M.T."/>
            <person name="Dorr de Quadros P."/>
            <person name="Camargo F.A."/>
            <person name="Drew J.C."/>
            <person name="Farmerie W.G."/>
            <person name="Daroub S.H."/>
            <person name="Triplett E.W."/>
        </authorList>
    </citation>
    <scope>NUCLEOTIDE SEQUENCE [LARGE SCALE GENOMIC DNA]</scope>
    <source>
        <strain evidence="4 5">SR1</strain>
    </source>
</reference>
<evidence type="ECO:0000313" key="4">
    <source>
        <dbReference type="EMBL" id="AIF82642.1"/>
    </source>
</evidence>
<dbReference type="InterPro" id="IPR000163">
    <property type="entry name" value="Prohibitin"/>
</dbReference>
<dbReference type="PANTHER" id="PTHR23222:SF0">
    <property type="entry name" value="PROHIBITIN 1"/>
    <property type="match status" value="1"/>
</dbReference>
<dbReference type="KEGG" id="nev:NTE_00561"/>
<dbReference type="GO" id="GO:0008233">
    <property type="term" value="F:peptidase activity"/>
    <property type="evidence" value="ECO:0007669"/>
    <property type="project" value="UniProtKB-KW"/>
</dbReference>
<feature type="domain" description="Band 7" evidence="3">
    <location>
        <begin position="94"/>
        <end position="255"/>
    </location>
</feature>
<evidence type="ECO:0000256" key="2">
    <source>
        <dbReference type="SAM" id="Phobius"/>
    </source>
</evidence>
<dbReference type="EMBL" id="CP007174">
    <property type="protein sequence ID" value="AIF82642.1"/>
    <property type="molecule type" value="Genomic_DNA"/>
</dbReference>
<keyword evidence="2" id="KW-0472">Membrane</keyword>
<evidence type="ECO:0000256" key="1">
    <source>
        <dbReference type="SAM" id="MobiDB-lite"/>
    </source>
</evidence>
<accession>A0A075MPC1</accession>
<dbReference type="PRINTS" id="PR00679">
    <property type="entry name" value="PROHIBITIN"/>
</dbReference>
<dbReference type="PANTHER" id="PTHR23222">
    <property type="entry name" value="PROHIBITIN"/>
    <property type="match status" value="1"/>
</dbReference>
<dbReference type="GeneID" id="41596428"/>
<organism evidence="4 5">
    <name type="scientific">Candidatus Nitrososphaera evergladensis SR1</name>
    <dbReference type="NCBI Taxonomy" id="1459636"/>
    <lineage>
        <taxon>Archaea</taxon>
        <taxon>Nitrososphaerota</taxon>
        <taxon>Nitrososphaeria</taxon>
        <taxon>Nitrososphaerales</taxon>
        <taxon>Nitrososphaeraceae</taxon>
        <taxon>Nitrososphaera</taxon>
    </lineage>
</organism>
<dbReference type="Proteomes" id="UP000028194">
    <property type="component" value="Chromosome"/>
</dbReference>
<dbReference type="SUPFAM" id="SSF117892">
    <property type="entry name" value="Band 7/SPFH domain"/>
    <property type="match status" value="1"/>
</dbReference>
<keyword evidence="2" id="KW-1133">Transmembrane helix</keyword>
<evidence type="ECO:0000259" key="3">
    <source>
        <dbReference type="SMART" id="SM00244"/>
    </source>
</evidence>
<dbReference type="GO" id="GO:0016020">
    <property type="term" value="C:membrane"/>
    <property type="evidence" value="ECO:0007669"/>
    <property type="project" value="InterPro"/>
</dbReference>
<dbReference type="eggNOG" id="arCOG01915">
    <property type="taxonomic scope" value="Archaea"/>
</dbReference>
<dbReference type="InterPro" id="IPR001107">
    <property type="entry name" value="Band_7"/>
</dbReference>
<feature type="region of interest" description="Disordered" evidence="1">
    <location>
        <begin position="39"/>
        <end position="60"/>
    </location>
</feature>
<feature type="transmembrane region" description="Helical" evidence="2">
    <location>
        <begin position="78"/>
        <end position="99"/>
    </location>
</feature>
<feature type="transmembrane region" description="Helical" evidence="2">
    <location>
        <begin position="6"/>
        <end position="28"/>
    </location>
</feature>
<name>A0A075MPC1_9ARCH</name>
<keyword evidence="2" id="KW-0812">Transmembrane</keyword>